<evidence type="ECO:0000313" key="3">
    <source>
        <dbReference type="Proteomes" id="UP001164743"/>
    </source>
</evidence>
<organism evidence="2 3">
    <name type="scientific">Puccinia triticina</name>
    <dbReference type="NCBI Taxonomy" id="208348"/>
    <lineage>
        <taxon>Eukaryota</taxon>
        <taxon>Fungi</taxon>
        <taxon>Dikarya</taxon>
        <taxon>Basidiomycota</taxon>
        <taxon>Pucciniomycotina</taxon>
        <taxon>Pucciniomycetes</taxon>
        <taxon>Pucciniales</taxon>
        <taxon>Pucciniaceae</taxon>
        <taxon>Puccinia</taxon>
    </lineage>
</organism>
<evidence type="ECO:0000313" key="2">
    <source>
        <dbReference type="EMBL" id="WAQ88601.1"/>
    </source>
</evidence>
<dbReference type="GeneID" id="77801248"/>
<proteinExistence type="predicted"/>
<dbReference type="Proteomes" id="UP001164743">
    <property type="component" value="Chromosome 10A"/>
</dbReference>
<evidence type="ECO:0000256" key="1">
    <source>
        <dbReference type="SAM" id="MobiDB-lite"/>
    </source>
</evidence>
<feature type="region of interest" description="Disordered" evidence="1">
    <location>
        <begin position="1"/>
        <end position="63"/>
    </location>
</feature>
<keyword evidence="3" id="KW-1185">Reference proteome</keyword>
<reference evidence="2" key="1">
    <citation type="submission" date="2022-10" db="EMBL/GenBank/DDBJ databases">
        <title>Puccinia triticina Genome sequencing and assembly.</title>
        <authorList>
            <person name="Li C."/>
        </authorList>
    </citation>
    <scope>NUCLEOTIDE SEQUENCE</scope>
    <source>
        <strain evidence="2">Pt15</strain>
    </source>
</reference>
<dbReference type="RefSeq" id="XP_053024156.1">
    <property type="nucleotide sequence ID" value="XM_053160364.1"/>
</dbReference>
<gene>
    <name evidence="2" type="ORF">PtA15_10A20</name>
</gene>
<name>A0ABY7CWV8_9BASI</name>
<protein>
    <submittedName>
        <fullName evidence="2">Uncharacterized protein</fullName>
    </submittedName>
</protein>
<sequence>MSLTAAPAPTTPGAPSPVELRSNRPTMGPFRRLHATSRSNPDSHHSPSSSLLPVQNRQQSAEDIGALHNSKWAIGDAYIRRHGRICLVG</sequence>
<dbReference type="EMBL" id="CP110430">
    <property type="protein sequence ID" value="WAQ88601.1"/>
    <property type="molecule type" value="Genomic_DNA"/>
</dbReference>
<accession>A0ABY7CWV8</accession>